<feature type="domain" description="LarA-like N-terminal" evidence="1">
    <location>
        <begin position="5"/>
        <end position="211"/>
    </location>
</feature>
<sequence length="233" mass="25996">MKFDYGKSGIEVSLDPSWNTTIFRPSKQDIIEDPINAIRNAIKNPIGTPSLNKIIKSKKEIKSVCIVVSDATRPVPSHIILKGLLKELNDYGLQEEKIKILIATGLHRTSRKDELERILGEYLTSRVKIVDHIARDKNSLTYLGNTFNNIPIYINKHYYESDLKILTGYVEPHFFFGFSGGRKSLVPGIAGAETILANHSAENIASPNARFGIYKNNPMAENSTEIAKLVGVD</sequence>
<dbReference type="InterPro" id="IPR047926">
    <property type="entry name" value="Ni_dep_LarA"/>
</dbReference>
<dbReference type="AlphaFoldDB" id="X1PJI3"/>
<dbReference type="InterPro" id="IPR018657">
    <property type="entry name" value="LarA-like_N"/>
</dbReference>
<comment type="caution">
    <text evidence="2">The sequence shown here is derived from an EMBL/GenBank/DDBJ whole genome shotgun (WGS) entry which is preliminary data.</text>
</comment>
<dbReference type="PANTHER" id="PTHR33171">
    <property type="entry name" value="LAR_N DOMAIN-CONTAINING PROTEIN"/>
    <property type="match status" value="1"/>
</dbReference>
<dbReference type="EMBL" id="BARV01029237">
    <property type="protein sequence ID" value="GAI42691.1"/>
    <property type="molecule type" value="Genomic_DNA"/>
</dbReference>
<protein>
    <recommendedName>
        <fullName evidence="1">LarA-like N-terminal domain-containing protein</fullName>
    </recommendedName>
</protein>
<gene>
    <name evidence="2" type="ORF">S06H3_46661</name>
</gene>
<evidence type="ECO:0000259" key="1">
    <source>
        <dbReference type="Pfam" id="PF09861"/>
    </source>
</evidence>
<dbReference type="Pfam" id="PF09861">
    <property type="entry name" value="Lar_N"/>
    <property type="match status" value="1"/>
</dbReference>
<dbReference type="InterPro" id="IPR048068">
    <property type="entry name" value="LarA-like"/>
</dbReference>
<dbReference type="GO" id="GO:0050043">
    <property type="term" value="F:lactate racemase activity"/>
    <property type="evidence" value="ECO:0007669"/>
    <property type="project" value="InterPro"/>
</dbReference>
<accession>X1PJI3</accession>
<dbReference type="NCBIfam" id="NF033504">
    <property type="entry name" value="Ni_dep_LarA"/>
    <property type="match status" value="1"/>
</dbReference>
<reference evidence="2" key="1">
    <citation type="journal article" date="2014" name="Front. Microbiol.">
        <title>High frequency of phylogenetically diverse reductive dehalogenase-homologous genes in deep subseafloor sedimentary metagenomes.</title>
        <authorList>
            <person name="Kawai M."/>
            <person name="Futagami T."/>
            <person name="Toyoda A."/>
            <person name="Takaki Y."/>
            <person name="Nishi S."/>
            <person name="Hori S."/>
            <person name="Arai W."/>
            <person name="Tsubouchi T."/>
            <person name="Morono Y."/>
            <person name="Uchiyama I."/>
            <person name="Ito T."/>
            <person name="Fujiyama A."/>
            <person name="Inagaki F."/>
            <person name="Takami H."/>
        </authorList>
    </citation>
    <scope>NUCLEOTIDE SEQUENCE</scope>
    <source>
        <strain evidence="2">Expedition CK06-06</strain>
    </source>
</reference>
<dbReference type="Gene3D" id="3.40.50.11440">
    <property type="match status" value="1"/>
</dbReference>
<evidence type="ECO:0000313" key="2">
    <source>
        <dbReference type="EMBL" id="GAI42691.1"/>
    </source>
</evidence>
<organism evidence="2">
    <name type="scientific">marine sediment metagenome</name>
    <dbReference type="NCBI Taxonomy" id="412755"/>
    <lineage>
        <taxon>unclassified sequences</taxon>
        <taxon>metagenomes</taxon>
        <taxon>ecological metagenomes</taxon>
    </lineage>
</organism>
<name>X1PJI3_9ZZZZ</name>
<dbReference type="PANTHER" id="PTHR33171:SF17">
    <property type="entry name" value="LARA-LIKE N-TERMINAL DOMAIN-CONTAINING PROTEIN"/>
    <property type="match status" value="1"/>
</dbReference>
<feature type="non-terminal residue" evidence="2">
    <location>
        <position position="233"/>
    </location>
</feature>
<proteinExistence type="predicted"/>